<evidence type="ECO:0000256" key="2">
    <source>
        <dbReference type="ARBA" id="ARBA00004370"/>
    </source>
</evidence>
<comment type="catalytic activity">
    <reaction evidence="1">
        <text>ATP + protein L-histidine = ADP + protein N-phospho-L-histidine.</text>
        <dbReference type="EC" id="2.7.13.3"/>
    </reaction>
</comment>
<reference evidence="12" key="2">
    <citation type="journal article" date="2022" name="Microbiol. Resour. Announc.">
        <title>Metagenome Sequencing to Explore Phylogenomics of Terrestrial Cyanobacteria.</title>
        <authorList>
            <person name="Ward R.D."/>
            <person name="Stajich J.E."/>
            <person name="Johansen J.R."/>
            <person name="Huntemann M."/>
            <person name="Clum A."/>
            <person name="Foster B."/>
            <person name="Foster B."/>
            <person name="Roux S."/>
            <person name="Palaniappan K."/>
            <person name="Varghese N."/>
            <person name="Mukherjee S."/>
            <person name="Reddy T.B.K."/>
            <person name="Daum C."/>
            <person name="Copeland A."/>
            <person name="Chen I.A."/>
            <person name="Ivanova N.N."/>
            <person name="Kyrpides N.C."/>
            <person name="Shapiro N."/>
            <person name="Eloe-Fadrosh E.A."/>
            <person name="Pietrasiak N."/>
        </authorList>
    </citation>
    <scope>NUCLEOTIDE SEQUENCE</scope>
    <source>
        <strain evidence="12">JT2-VF2</strain>
    </source>
</reference>
<dbReference type="InterPro" id="IPR004358">
    <property type="entry name" value="Sig_transdc_His_kin-like_C"/>
</dbReference>
<reference evidence="12" key="1">
    <citation type="submission" date="2021-05" db="EMBL/GenBank/DDBJ databases">
        <authorList>
            <person name="Pietrasiak N."/>
            <person name="Ward R."/>
            <person name="Stajich J.E."/>
            <person name="Kurbessoian T."/>
        </authorList>
    </citation>
    <scope>NUCLEOTIDE SEQUENCE</scope>
    <source>
        <strain evidence="12">JT2-VF2</strain>
    </source>
</reference>
<dbReference type="SMART" id="SM00387">
    <property type="entry name" value="HATPase_c"/>
    <property type="match status" value="1"/>
</dbReference>
<dbReference type="CDD" id="cd00082">
    <property type="entry name" value="HisKA"/>
    <property type="match status" value="1"/>
</dbReference>
<proteinExistence type="predicted"/>
<dbReference type="Pfam" id="PF00672">
    <property type="entry name" value="HAMP"/>
    <property type="match status" value="1"/>
</dbReference>
<dbReference type="PROSITE" id="PS50885">
    <property type="entry name" value="HAMP"/>
    <property type="match status" value="1"/>
</dbReference>
<dbReference type="GO" id="GO:0016020">
    <property type="term" value="C:membrane"/>
    <property type="evidence" value="ECO:0007669"/>
    <property type="project" value="UniProtKB-SubCell"/>
</dbReference>
<evidence type="ECO:0000256" key="1">
    <source>
        <dbReference type="ARBA" id="ARBA00000085"/>
    </source>
</evidence>
<keyword evidence="5" id="KW-0808">Transferase</keyword>
<evidence type="ECO:0000256" key="9">
    <source>
        <dbReference type="SAM" id="Phobius"/>
    </source>
</evidence>
<evidence type="ECO:0000256" key="8">
    <source>
        <dbReference type="SAM" id="Coils"/>
    </source>
</evidence>
<evidence type="ECO:0000313" key="13">
    <source>
        <dbReference type="Proteomes" id="UP000715781"/>
    </source>
</evidence>
<evidence type="ECO:0000256" key="7">
    <source>
        <dbReference type="ARBA" id="ARBA00023012"/>
    </source>
</evidence>
<keyword evidence="6 12" id="KW-0418">Kinase</keyword>
<dbReference type="CDD" id="cd06225">
    <property type="entry name" value="HAMP"/>
    <property type="match status" value="1"/>
</dbReference>
<evidence type="ECO:0000313" key="12">
    <source>
        <dbReference type="EMBL" id="MBW4560135.1"/>
    </source>
</evidence>
<dbReference type="GO" id="GO:0000155">
    <property type="term" value="F:phosphorelay sensor kinase activity"/>
    <property type="evidence" value="ECO:0007669"/>
    <property type="project" value="InterPro"/>
</dbReference>
<name>A0A951UFS6_9NOST</name>
<dbReference type="Proteomes" id="UP000715781">
    <property type="component" value="Unassembled WGS sequence"/>
</dbReference>
<dbReference type="Gene3D" id="3.30.565.10">
    <property type="entry name" value="Histidine kinase-like ATPase, C-terminal domain"/>
    <property type="match status" value="1"/>
</dbReference>
<dbReference type="PANTHER" id="PTHR43065:SF50">
    <property type="entry name" value="HISTIDINE KINASE"/>
    <property type="match status" value="1"/>
</dbReference>
<feature type="transmembrane region" description="Helical" evidence="9">
    <location>
        <begin position="50"/>
        <end position="74"/>
    </location>
</feature>
<accession>A0A951UFS6</accession>
<dbReference type="SUPFAM" id="SSF47384">
    <property type="entry name" value="Homodimeric domain of signal transducing histidine kinase"/>
    <property type="match status" value="1"/>
</dbReference>
<comment type="caution">
    <text evidence="12">The sequence shown here is derived from an EMBL/GenBank/DDBJ whole genome shotgun (WGS) entry which is preliminary data.</text>
</comment>
<dbReference type="InterPro" id="IPR003594">
    <property type="entry name" value="HATPase_dom"/>
</dbReference>
<dbReference type="InterPro" id="IPR036890">
    <property type="entry name" value="HATPase_C_sf"/>
</dbReference>
<evidence type="ECO:0000259" key="11">
    <source>
        <dbReference type="PROSITE" id="PS50885"/>
    </source>
</evidence>
<feature type="domain" description="Histidine kinase" evidence="10">
    <location>
        <begin position="345"/>
        <end position="589"/>
    </location>
</feature>
<dbReference type="PROSITE" id="PS50109">
    <property type="entry name" value="HIS_KIN"/>
    <property type="match status" value="1"/>
</dbReference>
<sequence>MQLVRNITALFKLPKISKLTSQEFVPETQLNHQGWISRRFSRLNISQKIALGYAVAMGVAVVGTATGFTLGDYYQRQALLRKEQEFKEVRLVNNLETTLLQVQTHQHKLIILTDLKLLQQEYSHLFEHTAELNELWSEIQADTTNKNYQYDQHDEGLRQFLQNYAYVPKAYSQQIRAILQQIDPSTWKSENISIFKKQLLEFTNGPLYLKLHQASDALEEVVEASYKELEDAEAAVQAAQRLREQIISASIMLSVAIAILLASYTSRAIAHPLEAVTNIAEKVTQESDFSLQAPLTTTDEVGKLATSFNQLIQRVNTLLEEQKAEASQQLIQSEKMSSLGRMLAGVAHEINNPVNFIYGNIQHTSAYFRDLLDLLVAYEAKASDDVIQNISEEIDLEFLREDLPKLLQSMEVGATRAKEIVLSLKNFSRLDETELHPVDLHACIDSTLLILNNRTKKGLSIIRDYKKLPSIEGYAGSLYQVFMNILSNAMDALESQDDLQASKEIVITTQHLEENWVLIKIADNGPGISQEHQTKIFEAFFTTKPIGIGTGLGLSISHQIVVEKHGGKLSCESEVGKGTTFAIALPIKHQTINKASTQMPIIASSLS</sequence>
<dbReference type="Gene3D" id="1.10.287.130">
    <property type="match status" value="1"/>
</dbReference>
<keyword evidence="9" id="KW-0472">Membrane</keyword>
<keyword evidence="9" id="KW-1133">Transmembrane helix</keyword>
<dbReference type="SUPFAM" id="SSF158472">
    <property type="entry name" value="HAMP domain-like"/>
    <property type="match status" value="1"/>
</dbReference>
<dbReference type="PRINTS" id="PR00344">
    <property type="entry name" value="BCTRLSENSOR"/>
</dbReference>
<dbReference type="InterPro" id="IPR003660">
    <property type="entry name" value="HAMP_dom"/>
</dbReference>
<dbReference type="Gene3D" id="6.10.340.10">
    <property type="match status" value="1"/>
</dbReference>
<evidence type="ECO:0000256" key="6">
    <source>
        <dbReference type="ARBA" id="ARBA00022777"/>
    </source>
</evidence>
<evidence type="ECO:0000256" key="5">
    <source>
        <dbReference type="ARBA" id="ARBA00022679"/>
    </source>
</evidence>
<dbReference type="SMART" id="SM00388">
    <property type="entry name" value="HisKA"/>
    <property type="match status" value="1"/>
</dbReference>
<keyword evidence="4" id="KW-0597">Phosphoprotein</keyword>
<gene>
    <name evidence="12" type="ORF">KME32_03080</name>
</gene>
<evidence type="ECO:0000256" key="4">
    <source>
        <dbReference type="ARBA" id="ARBA00022553"/>
    </source>
</evidence>
<dbReference type="PANTHER" id="PTHR43065">
    <property type="entry name" value="SENSOR HISTIDINE KINASE"/>
    <property type="match status" value="1"/>
</dbReference>
<dbReference type="InterPro" id="IPR005467">
    <property type="entry name" value="His_kinase_dom"/>
</dbReference>
<dbReference type="SUPFAM" id="SSF55874">
    <property type="entry name" value="ATPase domain of HSP90 chaperone/DNA topoisomerase II/histidine kinase"/>
    <property type="match status" value="1"/>
</dbReference>
<feature type="coiled-coil region" evidence="8">
    <location>
        <begin position="215"/>
        <end position="249"/>
    </location>
</feature>
<keyword evidence="7" id="KW-0902">Two-component regulatory system</keyword>
<dbReference type="SMART" id="SM00304">
    <property type="entry name" value="HAMP"/>
    <property type="match status" value="1"/>
</dbReference>
<keyword evidence="9" id="KW-0812">Transmembrane</keyword>
<dbReference type="EC" id="2.7.13.3" evidence="3"/>
<protein>
    <recommendedName>
        <fullName evidence="3">histidine kinase</fullName>
        <ecNumber evidence="3">2.7.13.3</ecNumber>
    </recommendedName>
</protein>
<evidence type="ECO:0000259" key="10">
    <source>
        <dbReference type="PROSITE" id="PS50109"/>
    </source>
</evidence>
<dbReference type="EMBL" id="JAHHHN010000001">
    <property type="protein sequence ID" value="MBW4560135.1"/>
    <property type="molecule type" value="Genomic_DNA"/>
</dbReference>
<dbReference type="InterPro" id="IPR003661">
    <property type="entry name" value="HisK_dim/P_dom"/>
</dbReference>
<feature type="domain" description="HAMP" evidence="11">
    <location>
        <begin position="267"/>
        <end position="320"/>
    </location>
</feature>
<keyword evidence="8" id="KW-0175">Coiled coil</keyword>
<dbReference type="Pfam" id="PF02518">
    <property type="entry name" value="HATPase_c"/>
    <property type="match status" value="1"/>
</dbReference>
<comment type="subcellular location">
    <subcellularLocation>
        <location evidence="2">Membrane</location>
    </subcellularLocation>
</comment>
<organism evidence="12 13">
    <name type="scientific">Mojavia pulchra JT2-VF2</name>
    <dbReference type="NCBI Taxonomy" id="287848"/>
    <lineage>
        <taxon>Bacteria</taxon>
        <taxon>Bacillati</taxon>
        <taxon>Cyanobacteriota</taxon>
        <taxon>Cyanophyceae</taxon>
        <taxon>Nostocales</taxon>
        <taxon>Nostocaceae</taxon>
    </lineage>
</organism>
<dbReference type="AlphaFoldDB" id="A0A951UFS6"/>
<dbReference type="InterPro" id="IPR036097">
    <property type="entry name" value="HisK_dim/P_sf"/>
</dbReference>
<evidence type="ECO:0000256" key="3">
    <source>
        <dbReference type="ARBA" id="ARBA00012438"/>
    </source>
</evidence>